<reference evidence="2" key="1">
    <citation type="journal article" date="2020" name="mSystems">
        <title>Genome- and Community-Level Interaction Insights into Carbon Utilization and Element Cycling Functions of Hydrothermarchaeota in Hydrothermal Sediment.</title>
        <authorList>
            <person name="Zhou Z."/>
            <person name="Liu Y."/>
            <person name="Xu W."/>
            <person name="Pan J."/>
            <person name="Luo Z.H."/>
            <person name="Li M."/>
        </authorList>
    </citation>
    <scope>NUCLEOTIDE SEQUENCE [LARGE SCALE GENOMIC DNA]</scope>
    <source>
        <strain evidence="2">SpSt-289</strain>
    </source>
</reference>
<dbReference type="AlphaFoldDB" id="A0A7C1FLB5"/>
<dbReference type="PANTHER" id="PTHR43649">
    <property type="entry name" value="ARABINOSE-BINDING PROTEIN-RELATED"/>
    <property type="match status" value="1"/>
</dbReference>
<keyword evidence="1" id="KW-0732">Signal</keyword>
<dbReference type="Gene3D" id="3.40.190.10">
    <property type="entry name" value="Periplasmic binding protein-like II"/>
    <property type="match status" value="1"/>
</dbReference>
<feature type="signal peptide" evidence="1">
    <location>
        <begin position="1"/>
        <end position="33"/>
    </location>
</feature>
<dbReference type="PANTHER" id="PTHR43649:SF12">
    <property type="entry name" value="DIACETYLCHITOBIOSE BINDING PROTEIN DASA"/>
    <property type="match status" value="1"/>
</dbReference>
<dbReference type="InterPro" id="IPR006059">
    <property type="entry name" value="SBP"/>
</dbReference>
<dbReference type="PROSITE" id="PS51257">
    <property type="entry name" value="PROKAR_LIPOPROTEIN"/>
    <property type="match status" value="1"/>
</dbReference>
<evidence type="ECO:0000256" key="1">
    <source>
        <dbReference type="SAM" id="SignalP"/>
    </source>
</evidence>
<accession>A0A7C1FLB5</accession>
<comment type="caution">
    <text evidence="2">The sequence shown here is derived from an EMBL/GenBank/DDBJ whole genome shotgun (WGS) entry which is preliminary data.</text>
</comment>
<gene>
    <name evidence="2" type="ORF">ENQ20_20480</name>
</gene>
<name>A0A7C1FLB5_9CHLR</name>
<dbReference type="EMBL" id="DSMG01000207">
    <property type="protein sequence ID" value="HDX33834.1"/>
    <property type="molecule type" value="Genomic_DNA"/>
</dbReference>
<dbReference type="Pfam" id="PF13416">
    <property type="entry name" value="SBP_bac_8"/>
    <property type="match status" value="1"/>
</dbReference>
<feature type="chain" id="PRO_5028084025" evidence="1">
    <location>
        <begin position="34"/>
        <end position="455"/>
    </location>
</feature>
<organism evidence="2">
    <name type="scientific">Caldilinea aerophila</name>
    <dbReference type="NCBI Taxonomy" id="133453"/>
    <lineage>
        <taxon>Bacteria</taxon>
        <taxon>Bacillati</taxon>
        <taxon>Chloroflexota</taxon>
        <taxon>Caldilineae</taxon>
        <taxon>Caldilineales</taxon>
        <taxon>Caldilineaceae</taxon>
        <taxon>Caldilinea</taxon>
    </lineage>
</organism>
<evidence type="ECO:0000313" key="2">
    <source>
        <dbReference type="EMBL" id="HDX33834.1"/>
    </source>
</evidence>
<sequence>MKHPIRSLRLSLRKLLHLAMLSTLLAALLSACAPPPTGESGVAGPAEAQATTITIWGWPAADVAFEAIRSDFEAAYPDIKLDIQMMPFDDVHNKLLASLAAGAGAPDVTMIEINHIDRFVAKGGLTNLLEEPFNAGQYKDEMVAYKWAQATAPDGRLVAFPWDIGPATFFYRRDLFEQAGLPSDPESVAQMTRTWPDFIEVAKKLTDPANQRWALGNASDIVYTNFAHRNLFDADWNCAVNNELAVRLLTYAQEARNAGVDAKVANWSPEWQTLLGNGSIAMQYGGAWFGGFLKGWLKPEGVDWEGKWGIFEVPEDPGQNWGGSFLAIPEQSTKKEAAWKFIEFALARADSQNKMFAAVDYFPAYIPAFEDPMYQEPDPFFGGQKTRAIWVDIAVNKTKPFITTPMDAQAEQIFMSYVTRALDQGLDPQTTLDEACIEIEKQTAPDKEEALKLRR</sequence>
<protein>
    <submittedName>
        <fullName evidence="2">Extracellular solute-binding protein</fullName>
    </submittedName>
</protein>
<dbReference type="SUPFAM" id="SSF53850">
    <property type="entry name" value="Periplasmic binding protein-like II"/>
    <property type="match status" value="1"/>
</dbReference>
<dbReference type="InterPro" id="IPR050490">
    <property type="entry name" value="Bact_solute-bd_prot1"/>
</dbReference>
<proteinExistence type="predicted"/>